<evidence type="ECO:0000256" key="2">
    <source>
        <dbReference type="ARBA" id="ARBA00022741"/>
    </source>
</evidence>
<dbReference type="EMBL" id="WACR01000005">
    <property type="protein sequence ID" value="KAB1064378.1"/>
    <property type="molecule type" value="Genomic_DNA"/>
</dbReference>
<dbReference type="Proteomes" id="UP000435357">
    <property type="component" value="Unassembled WGS sequence"/>
</dbReference>
<dbReference type="InterPro" id="IPR001206">
    <property type="entry name" value="Diacylglycerol_kinase_cat_dom"/>
</dbReference>
<evidence type="ECO:0000313" key="7">
    <source>
        <dbReference type="Proteomes" id="UP000435357"/>
    </source>
</evidence>
<sequence>MIYLVVINPVSGDSNKKSLTYFLQEQAQSKGFDLEIFETTGNNDYEKLKEQVDFVMPDKLLVAGGDGTLLMAAEVVKNKEIPIGLFPLGSANGMAAELDLPSMMPNIPILDQQSFKRAWKIIEDGHSVKVDMVRINGKYSIHLADVGLNAEIVRGFDESDSRGFATYAHQFFQKYTSRKAFNYSVRTNDGRLYSGEAYMLSIANARMFGTGAIINPRGNVSDGTVELCVIKKASALSILKSAGSIITGNVEYDADQVEIISVKKASIELEPAQSFQIDGELQKPVSKVDVSILPSVVEVYCSKEFKDQA</sequence>
<dbReference type="InterPro" id="IPR045540">
    <property type="entry name" value="YegS/DAGK_C"/>
</dbReference>
<dbReference type="PANTHER" id="PTHR12358:SF54">
    <property type="entry name" value="SPHINGOSINE KINASE RELATED PROTEIN"/>
    <property type="match status" value="1"/>
</dbReference>
<dbReference type="SMART" id="SM00046">
    <property type="entry name" value="DAGKc"/>
    <property type="match status" value="1"/>
</dbReference>
<dbReference type="Gene3D" id="2.60.200.40">
    <property type="match status" value="1"/>
</dbReference>
<dbReference type="GO" id="GO:0016301">
    <property type="term" value="F:kinase activity"/>
    <property type="evidence" value="ECO:0007669"/>
    <property type="project" value="UniProtKB-KW"/>
</dbReference>
<gene>
    <name evidence="6" type="ORF">F3059_06660</name>
</gene>
<dbReference type="Pfam" id="PF19279">
    <property type="entry name" value="YegS_C"/>
    <property type="match status" value="1"/>
</dbReference>
<dbReference type="OrthoDB" id="9786026at2"/>
<dbReference type="InterPro" id="IPR016064">
    <property type="entry name" value="NAD/diacylglycerol_kinase_sf"/>
</dbReference>
<dbReference type="AlphaFoldDB" id="A0A6N6M8N6"/>
<evidence type="ECO:0000313" key="6">
    <source>
        <dbReference type="EMBL" id="KAB1064378.1"/>
    </source>
</evidence>
<dbReference type="SUPFAM" id="SSF111331">
    <property type="entry name" value="NAD kinase/diacylglycerol kinase-like"/>
    <property type="match status" value="1"/>
</dbReference>
<evidence type="ECO:0000256" key="3">
    <source>
        <dbReference type="ARBA" id="ARBA00022777"/>
    </source>
</evidence>
<dbReference type="GO" id="GO:0005524">
    <property type="term" value="F:ATP binding"/>
    <property type="evidence" value="ECO:0007669"/>
    <property type="project" value="UniProtKB-KW"/>
</dbReference>
<dbReference type="PROSITE" id="PS50146">
    <property type="entry name" value="DAGK"/>
    <property type="match status" value="1"/>
</dbReference>
<reference evidence="6 7" key="1">
    <citation type="submission" date="2019-09" db="EMBL/GenBank/DDBJ databases">
        <title>Genomes of Cryomorphaceae.</title>
        <authorList>
            <person name="Bowman J.P."/>
        </authorList>
    </citation>
    <scope>NUCLEOTIDE SEQUENCE [LARGE SCALE GENOMIC DNA]</scope>
    <source>
        <strain evidence="6 7">KCTC 52047</strain>
    </source>
</reference>
<proteinExistence type="predicted"/>
<dbReference type="Gene3D" id="3.40.50.10330">
    <property type="entry name" value="Probable inorganic polyphosphate/atp-NAD kinase, domain 1"/>
    <property type="match status" value="1"/>
</dbReference>
<dbReference type="InterPro" id="IPR017438">
    <property type="entry name" value="ATP-NAD_kinase_N"/>
</dbReference>
<keyword evidence="1" id="KW-0808">Transferase</keyword>
<evidence type="ECO:0000259" key="5">
    <source>
        <dbReference type="PROSITE" id="PS50146"/>
    </source>
</evidence>
<organism evidence="6 7">
    <name type="scientific">Salibacter halophilus</name>
    <dbReference type="NCBI Taxonomy" id="1803916"/>
    <lineage>
        <taxon>Bacteria</taxon>
        <taxon>Pseudomonadati</taxon>
        <taxon>Bacteroidota</taxon>
        <taxon>Flavobacteriia</taxon>
        <taxon>Flavobacteriales</taxon>
        <taxon>Salibacteraceae</taxon>
        <taxon>Salibacter</taxon>
    </lineage>
</organism>
<protein>
    <submittedName>
        <fullName evidence="6">Diacylglycerol kinase</fullName>
    </submittedName>
</protein>
<keyword evidence="4" id="KW-0067">ATP-binding</keyword>
<keyword evidence="2" id="KW-0547">Nucleotide-binding</keyword>
<evidence type="ECO:0000256" key="4">
    <source>
        <dbReference type="ARBA" id="ARBA00022840"/>
    </source>
</evidence>
<evidence type="ECO:0000256" key="1">
    <source>
        <dbReference type="ARBA" id="ARBA00022679"/>
    </source>
</evidence>
<dbReference type="Pfam" id="PF00781">
    <property type="entry name" value="DAGK_cat"/>
    <property type="match status" value="1"/>
</dbReference>
<accession>A0A6N6M8N6</accession>
<dbReference type="InterPro" id="IPR050187">
    <property type="entry name" value="Lipid_Phosphate_FormReg"/>
</dbReference>
<keyword evidence="3 6" id="KW-0418">Kinase</keyword>
<name>A0A6N6M8N6_9FLAO</name>
<keyword evidence="7" id="KW-1185">Reference proteome</keyword>
<dbReference type="PANTHER" id="PTHR12358">
    <property type="entry name" value="SPHINGOSINE KINASE"/>
    <property type="match status" value="1"/>
</dbReference>
<feature type="domain" description="DAGKc" evidence="5">
    <location>
        <begin position="1"/>
        <end position="139"/>
    </location>
</feature>
<dbReference type="RefSeq" id="WP_151167486.1">
    <property type="nucleotide sequence ID" value="NZ_WACR01000005.1"/>
</dbReference>
<comment type="caution">
    <text evidence="6">The sequence shown here is derived from an EMBL/GenBank/DDBJ whole genome shotgun (WGS) entry which is preliminary data.</text>
</comment>